<accession>F1Z3A4</accession>
<dbReference type="EMBL" id="AEWJ01000002">
    <property type="protein sequence ID" value="EGD60909.1"/>
    <property type="molecule type" value="Genomic_DNA"/>
</dbReference>
<dbReference type="eggNOG" id="COG3137">
    <property type="taxonomic scope" value="Bacteria"/>
</dbReference>
<dbReference type="InParanoid" id="F1Z3A4"/>
<sequence length="316" mass="34580">MPLHLRVLPCFVAGTVLGGFPAHGAEEQVAPDHPGQDHTALAPPLRAALDAAIASGNDADIDTVAKYLKKAAPENAAEIDGIVAHRRAQVASVKEDKLRNERFFQGWKGEGQIGASQSSGNTDTVGVTVGLKLKKEGLHWRHNFNALVDYERSSGVTDRNQLQFGLESDYKFSDRVFVFGSALYERNRFSGYNSRVSLSGGIGYRVIAAHDFSVDLKLAPAWRRTDYLDEPNANEVTGLAQLNSLWKISKTLSFNEDATMLSGNTNTSLTSLSALTLKINSTISVRAAYQLTYNSQPTDTYRTTDTLTRFTLVYGF</sequence>
<proteinExistence type="predicted"/>
<dbReference type="AlphaFoldDB" id="F1Z3A4"/>
<dbReference type="STRING" id="983920.Y88_3413"/>
<comment type="caution">
    <text evidence="1">The sequence shown here is derived from an EMBL/GenBank/DDBJ whole genome shotgun (WGS) entry which is preliminary data.</text>
</comment>
<dbReference type="Proteomes" id="UP000004728">
    <property type="component" value="Unassembled WGS sequence"/>
</dbReference>
<gene>
    <name evidence="1" type="ORF">Y88_3413</name>
</gene>
<reference evidence="1 2" key="1">
    <citation type="journal article" date="2012" name="J. Bacteriol.">
        <title>Draft Genome Sequence of Novosphingobium nitrogenifigens Y88T.</title>
        <authorList>
            <person name="Strabala T.J."/>
            <person name="Macdonald L."/>
            <person name="Liu V."/>
            <person name="Smit A.M."/>
        </authorList>
    </citation>
    <scope>NUCLEOTIDE SEQUENCE [LARGE SCALE GENOMIC DNA]</scope>
    <source>
        <strain evidence="1 2">DSM 19370</strain>
    </source>
</reference>
<dbReference type="HOGENOM" id="CLU_058997_1_0_5"/>
<protein>
    <submittedName>
        <fullName evidence="1">Putative salt-induced outer membrane protein</fullName>
    </submittedName>
</protein>
<keyword evidence="2" id="KW-1185">Reference proteome</keyword>
<dbReference type="FunCoup" id="F1Z3A4">
    <property type="interactions" value="15"/>
</dbReference>
<dbReference type="InterPro" id="IPR007433">
    <property type="entry name" value="DUF481"/>
</dbReference>
<organism evidence="1 2">
    <name type="scientific">Novosphingobium nitrogenifigens DSM 19370</name>
    <dbReference type="NCBI Taxonomy" id="983920"/>
    <lineage>
        <taxon>Bacteria</taxon>
        <taxon>Pseudomonadati</taxon>
        <taxon>Pseudomonadota</taxon>
        <taxon>Alphaproteobacteria</taxon>
        <taxon>Sphingomonadales</taxon>
        <taxon>Sphingomonadaceae</taxon>
        <taxon>Novosphingobium</taxon>
    </lineage>
</organism>
<evidence type="ECO:0000313" key="2">
    <source>
        <dbReference type="Proteomes" id="UP000004728"/>
    </source>
</evidence>
<evidence type="ECO:0000313" key="1">
    <source>
        <dbReference type="EMBL" id="EGD60909.1"/>
    </source>
</evidence>
<dbReference type="Pfam" id="PF04338">
    <property type="entry name" value="DUF481"/>
    <property type="match status" value="1"/>
</dbReference>
<name>F1Z3A4_9SPHN</name>